<dbReference type="Proteomes" id="UP000325081">
    <property type="component" value="Unassembled WGS sequence"/>
</dbReference>
<dbReference type="EMBL" id="BKCP01006515">
    <property type="protein sequence ID" value="GER42972.1"/>
    <property type="molecule type" value="Genomic_DNA"/>
</dbReference>
<evidence type="ECO:0000313" key="2">
    <source>
        <dbReference type="Proteomes" id="UP000325081"/>
    </source>
</evidence>
<accession>A0A5A7QDF6</accession>
<comment type="caution">
    <text evidence="1">The sequence shown here is derived from an EMBL/GenBank/DDBJ whole genome shotgun (WGS) entry which is preliminary data.</text>
</comment>
<name>A0A5A7QDF6_STRAF</name>
<keyword evidence="1" id="KW-0675">Receptor</keyword>
<reference evidence="2" key="1">
    <citation type="journal article" date="2019" name="Curr. Biol.">
        <title>Genome Sequence of Striga asiatica Provides Insight into the Evolution of Plant Parasitism.</title>
        <authorList>
            <person name="Yoshida S."/>
            <person name="Kim S."/>
            <person name="Wafula E.K."/>
            <person name="Tanskanen J."/>
            <person name="Kim Y.M."/>
            <person name="Honaas L."/>
            <person name="Yang Z."/>
            <person name="Spallek T."/>
            <person name="Conn C.E."/>
            <person name="Ichihashi Y."/>
            <person name="Cheong K."/>
            <person name="Cui S."/>
            <person name="Der J.P."/>
            <person name="Gundlach H."/>
            <person name="Jiao Y."/>
            <person name="Hori C."/>
            <person name="Ishida J.K."/>
            <person name="Kasahara H."/>
            <person name="Kiba T."/>
            <person name="Kim M.S."/>
            <person name="Koo N."/>
            <person name="Laohavisit A."/>
            <person name="Lee Y.H."/>
            <person name="Lumba S."/>
            <person name="McCourt P."/>
            <person name="Mortimer J.C."/>
            <person name="Mutuku J.M."/>
            <person name="Nomura T."/>
            <person name="Sasaki-Sekimoto Y."/>
            <person name="Seto Y."/>
            <person name="Wang Y."/>
            <person name="Wakatake T."/>
            <person name="Sakakibara H."/>
            <person name="Demura T."/>
            <person name="Yamaguchi S."/>
            <person name="Yoneyama K."/>
            <person name="Manabe R.I."/>
            <person name="Nelson D.C."/>
            <person name="Schulman A.H."/>
            <person name="Timko M.P."/>
            <person name="dePamphilis C.W."/>
            <person name="Choi D."/>
            <person name="Shirasu K."/>
        </authorList>
    </citation>
    <scope>NUCLEOTIDE SEQUENCE [LARGE SCALE GENOMIC DNA]</scope>
    <source>
        <strain evidence="2">cv. UVA1</strain>
    </source>
</reference>
<proteinExistence type="predicted"/>
<organism evidence="1 2">
    <name type="scientific">Striga asiatica</name>
    <name type="common">Asiatic witchweed</name>
    <name type="synonym">Buchnera asiatica</name>
    <dbReference type="NCBI Taxonomy" id="4170"/>
    <lineage>
        <taxon>Eukaryota</taxon>
        <taxon>Viridiplantae</taxon>
        <taxon>Streptophyta</taxon>
        <taxon>Embryophyta</taxon>
        <taxon>Tracheophyta</taxon>
        <taxon>Spermatophyta</taxon>
        <taxon>Magnoliopsida</taxon>
        <taxon>eudicotyledons</taxon>
        <taxon>Gunneridae</taxon>
        <taxon>Pentapetalae</taxon>
        <taxon>asterids</taxon>
        <taxon>lamiids</taxon>
        <taxon>Lamiales</taxon>
        <taxon>Orobanchaceae</taxon>
        <taxon>Buchnereae</taxon>
        <taxon>Striga</taxon>
    </lineage>
</organism>
<evidence type="ECO:0000313" key="1">
    <source>
        <dbReference type="EMBL" id="GER42972.1"/>
    </source>
</evidence>
<sequence>MTDPSQTIPKIDPNINTHHKNSLEEFDRMAAIITRTLIQLFGDEDIDKLEHDQTPSKNERQYCKCNKRRRSANNSCFHLSSSSGDKTVKKRSSAYTTNDIIMTYA</sequence>
<dbReference type="AlphaFoldDB" id="A0A5A7QDF6"/>
<keyword evidence="2" id="KW-1185">Reference proteome</keyword>
<gene>
    <name evidence="1" type="ORF">STAS_19796</name>
</gene>
<protein>
    <submittedName>
        <fullName evidence="1">SPla/RYanodine receptor (SPRY) domain-containing protein</fullName>
    </submittedName>
</protein>
<dbReference type="OrthoDB" id="913313at2759"/>